<dbReference type="Proteomes" id="UP000066549">
    <property type="component" value="Chromosome"/>
</dbReference>
<dbReference type="EMBL" id="CP011002">
    <property type="protein sequence ID" value="AKO65870.1"/>
    <property type="molecule type" value="Genomic_DNA"/>
</dbReference>
<organism evidence="2 3">
    <name type="scientific">Methylophilales bacterium MBRS-H7</name>
    <dbReference type="NCBI Taxonomy" id="1623450"/>
    <lineage>
        <taxon>Bacteria</taxon>
        <taxon>Pseudomonadati</taxon>
        <taxon>Pseudomonadota</taxon>
        <taxon>Betaproteobacteria</taxon>
        <taxon>Nitrosomonadales</taxon>
        <taxon>OM43 clade</taxon>
    </lineage>
</organism>
<evidence type="ECO:0000313" key="3">
    <source>
        <dbReference type="Proteomes" id="UP000066549"/>
    </source>
</evidence>
<keyword evidence="3" id="KW-1185">Reference proteome</keyword>
<name>A0A0H4J1I8_9PROT</name>
<feature type="chain" id="PRO_5005206684" description="Lipoprotein" evidence="1">
    <location>
        <begin position="21"/>
        <end position="129"/>
    </location>
</feature>
<evidence type="ECO:0000313" key="2">
    <source>
        <dbReference type="EMBL" id="AKO65870.1"/>
    </source>
</evidence>
<proteinExistence type="predicted"/>
<evidence type="ECO:0008006" key="4">
    <source>
        <dbReference type="Google" id="ProtNLM"/>
    </source>
</evidence>
<sequence>MKFKNLVKISLLFVVLNFQACSYVNTDKIGRVLSTDYYELDTTPKDSTLYQCEENKEFYLRDISGVEENIDKWLILKNMEYRLNFIDDETYQNDMLILKLSNSQVNIKTLKEQENMDFVFSNCNPVRSN</sequence>
<accession>A0A0H4J1I8</accession>
<keyword evidence="1" id="KW-0732">Signal</keyword>
<protein>
    <recommendedName>
        <fullName evidence="4">Lipoprotein</fullName>
    </recommendedName>
</protein>
<dbReference type="AlphaFoldDB" id="A0A0H4J1I8"/>
<reference evidence="2 3" key="1">
    <citation type="submission" date="2015-03" db="EMBL/GenBank/DDBJ databases">
        <title>Comparative analysis of the OM43 clade including a novel species from Red Sea uncovers genomic and metabolic diversity among marine methylotrophs.</title>
        <authorList>
            <person name="Jimenez-Infante F."/>
            <person name="Ngugi D.K."/>
            <person name="Vinu M."/>
            <person name="Alam I."/>
            <person name="Kamau A."/>
            <person name="Blom J."/>
            <person name="Bajic V.B."/>
            <person name="Stingl U."/>
        </authorList>
    </citation>
    <scope>NUCLEOTIDE SEQUENCE [LARGE SCALE GENOMIC DNA]</scope>
    <source>
        <strain evidence="2 3">MBRSH7</strain>
    </source>
</reference>
<gene>
    <name evidence="2" type="ORF">VI33_03905</name>
</gene>
<dbReference type="OrthoDB" id="8538349at2"/>
<feature type="signal peptide" evidence="1">
    <location>
        <begin position="1"/>
        <end position="20"/>
    </location>
</feature>
<evidence type="ECO:0000256" key="1">
    <source>
        <dbReference type="SAM" id="SignalP"/>
    </source>
</evidence>